<organism evidence="4 5">
    <name type="scientific">Aurantiacibacter sediminis</name>
    <dbReference type="NCBI Taxonomy" id="2793064"/>
    <lineage>
        <taxon>Bacteria</taxon>
        <taxon>Pseudomonadati</taxon>
        <taxon>Pseudomonadota</taxon>
        <taxon>Alphaproteobacteria</taxon>
        <taxon>Sphingomonadales</taxon>
        <taxon>Erythrobacteraceae</taxon>
        <taxon>Aurantiacibacter</taxon>
    </lineage>
</organism>
<evidence type="ECO:0000256" key="1">
    <source>
        <dbReference type="ARBA" id="ARBA00008007"/>
    </source>
</evidence>
<dbReference type="Proteomes" id="UP000602442">
    <property type="component" value="Unassembled WGS sequence"/>
</dbReference>
<accession>A0ABS0N409</accession>
<feature type="domain" description="Phosphoribosyltransferase" evidence="2">
    <location>
        <begin position="186"/>
        <end position="239"/>
    </location>
</feature>
<keyword evidence="5" id="KW-1185">Reference proteome</keyword>
<evidence type="ECO:0000259" key="3">
    <source>
        <dbReference type="Pfam" id="PF18912"/>
    </source>
</evidence>
<reference evidence="4 5" key="1">
    <citation type="submission" date="2020-11" db="EMBL/GenBank/DDBJ databases">
        <title>Erythrobacter sediminis sp. nov., a marine bacterium from a tidal flat of Garorim Bay.</title>
        <authorList>
            <person name="Kim D."/>
            <person name="Yoo Y."/>
            <person name="Kim J.-J."/>
        </authorList>
    </citation>
    <scope>NUCLEOTIDE SEQUENCE [LARGE SCALE GENOMIC DNA]</scope>
    <source>
        <strain evidence="4 5">JGD-13</strain>
    </source>
</reference>
<dbReference type="InterPro" id="IPR029057">
    <property type="entry name" value="PRTase-like"/>
</dbReference>
<dbReference type="InterPro" id="IPR000836">
    <property type="entry name" value="PRTase_dom"/>
</dbReference>
<protein>
    <submittedName>
        <fullName evidence="4">ComF family protein</fullName>
    </submittedName>
</protein>
<evidence type="ECO:0000313" key="5">
    <source>
        <dbReference type="Proteomes" id="UP000602442"/>
    </source>
</evidence>
<comment type="similarity">
    <text evidence="1">Belongs to the ComF/GntX family.</text>
</comment>
<dbReference type="EMBL" id="JAEANY010000002">
    <property type="protein sequence ID" value="MBH5322653.1"/>
    <property type="molecule type" value="Genomic_DNA"/>
</dbReference>
<gene>
    <name evidence="4" type="ORF">I5L03_08650</name>
</gene>
<evidence type="ECO:0000313" key="4">
    <source>
        <dbReference type="EMBL" id="MBH5322653.1"/>
    </source>
</evidence>
<evidence type="ECO:0000259" key="2">
    <source>
        <dbReference type="Pfam" id="PF00156"/>
    </source>
</evidence>
<sequence length="247" mass="26615">MSLSRTISEAFAPLVDLVYPPRCPLCGDGLGEQSGLCLSCWETLALPREPSCTSCQRPLGDDTHEGMTCAACMQDPPKHDGIATGTIYNDTSRKLVLSFKHGRKIALAPMLAGMIRARLAGLEGEWLAVPVPLHRLRLWSRGFNQSALLARELAKAENVELVVDGLVRTKPTPSLGGLGKRERARALQGAISPHPKRTDLLKGANVLLVDDVLTSGETTNACVSVLRRAGAKRVKIACFSRVLDEAL</sequence>
<dbReference type="Pfam" id="PF18912">
    <property type="entry name" value="DZR_2"/>
    <property type="match status" value="1"/>
</dbReference>
<dbReference type="InterPro" id="IPR051910">
    <property type="entry name" value="ComF/GntX_DNA_util-trans"/>
</dbReference>
<dbReference type="Gene3D" id="3.40.50.2020">
    <property type="match status" value="1"/>
</dbReference>
<dbReference type="SUPFAM" id="SSF53271">
    <property type="entry name" value="PRTase-like"/>
    <property type="match status" value="1"/>
</dbReference>
<dbReference type="PANTHER" id="PTHR47505">
    <property type="entry name" value="DNA UTILIZATION PROTEIN YHGH"/>
    <property type="match status" value="1"/>
</dbReference>
<proteinExistence type="inferred from homology"/>
<dbReference type="PANTHER" id="PTHR47505:SF1">
    <property type="entry name" value="DNA UTILIZATION PROTEIN YHGH"/>
    <property type="match status" value="1"/>
</dbReference>
<dbReference type="Pfam" id="PF00156">
    <property type="entry name" value="Pribosyltran"/>
    <property type="match status" value="1"/>
</dbReference>
<feature type="domain" description="Double zinc ribbon" evidence="3">
    <location>
        <begin position="14"/>
        <end position="73"/>
    </location>
</feature>
<name>A0ABS0N409_9SPHN</name>
<dbReference type="InterPro" id="IPR044005">
    <property type="entry name" value="DZR_2"/>
</dbReference>
<dbReference type="CDD" id="cd06223">
    <property type="entry name" value="PRTases_typeI"/>
    <property type="match status" value="1"/>
</dbReference>
<comment type="caution">
    <text evidence="4">The sequence shown here is derived from an EMBL/GenBank/DDBJ whole genome shotgun (WGS) entry which is preliminary data.</text>
</comment>